<evidence type="ECO:0000313" key="2">
    <source>
        <dbReference type="EMBL" id="GAA1411981.1"/>
    </source>
</evidence>
<gene>
    <name evidence="2" type="ORF">GCM10009639_63920</name>
</gene>
<organism evidence="2 3">
    <name type="scientific">Kitasatospora putterlickiae</name>
    <dbReference type="NCBI Taxonomy" id="221725"/>
    <lineage>
        <taxon>Bacteria</taxon>
        <taxon>Bacillati</taxon>
        <taxon>Actinomycetota</taxon>
        <taxon>Actinomycetes</taxon>
        <taxon>Kitasatosporales</taxon>
        <taxon>Streptomycetaceae</taxon>
        <taxon>Kitasatospora</taxon>
    </lineage>
</organism>
<name>A0ABN1YGD0_9ACTN</name>
<evidence type="ECO:0000256" key="1">
    <source>
        <dbReference type="SAM" id="MobiDB-lite"/>
    </source>
</evidence>
<dbReference type="EMBL" id="BAAAKJ010000423">
    <property type="protein sequence ID" value="GAA1411981.1"/>
    <property type="molecule type" value="Genomic_DNA"/>
</dbReference>
<keyword evidence="3" id="KW-1185">Reference proteome</keyword>
<comment type="caution">
    <text evidence="2">The sequence shown here is derived from an EMBL/GenBank/DDBJ whole genome shotgun (WGS) entry which is preliminary data.</text>
</comment>
<accession>A0ABN1YGD0</accession>
<proteinExistence type="predicted"/>
<sequence length="67" mass="6788">MSARTRGPLHVRGRSVTAGQAAAGGTGSRTRLSREDRIFTGGGITPDTAGGTAAGHPHHRNPTLTLG</sequence>
<protein>
    <submittedName>
        <fullName evidence="2">Uncharacterized protein</fullName>
    </submittedName>
</protein>
<feature type="region of interest" description="Disordered" evidence="1">
    <location>
        <begin position="1"/>
        <end position="67"/>
    </location>
</feature>
<evidence type="ECO:0000313" key="3">
    <source>
        <dbReference type="Proteomes" id="UP001499863"/>
    </source>
</evidence>
<reference evidence="2 3" key="1">
    <citation type="journal article" date="2019" name="Int. J. Syst. Evol. Microbiol.">
        <title>The Global Catalogue of Microorganisms (GCM) 10K type strain sequencing project: providing services to taxonomists for standard genome sequencing and annotation.</title>
        <authorList>
            <consortium name="The Broad Institute Genomics Platform"/>
            <consortium name="The Broad Institute Genome Sequencing Center for Infectious Disease"/>
            <person name="Wu L."/>
            <person name="Ma J."/>
        </authorList>
    </citation>
    <scope>NUCLEOTIDE SEQUENCE [LARGE SCALE GENOMIC DNA]</scope>
    <source>
        <strain evidence="2 3">JCM 12393</strain>
    </source>
</reference>
<dbReference type="Proteomes" id="UP001499863">
    <property type="component" value="Unassembled WGS sequence"/>
</dbReference>